<dbReference type="SUPFAM" id="SSF54427">
    <property type="entry name" value="NTF2-like"/>
    <property type="match status" value="1"/>
</dbReference>
<feature type="domain" description="N-acetyltransferase" evidence="1">
    <location>
        <begin position="9"/>
        <end position="167"/>
    </location>
</feature>
<gene>
    <name evidence="2" type="ORF">PRZ03_01815</name>
</gene>
<dbReference type="InterPro" id="IPR051531">
    <property type="entry name" value="N-acetyltransferase"/>
</dbReference>
<dbReference type="PANTHER" id="PTHR43792">
    <property type="entry name" value="GNAT FAMILY, PUTATIVE (AFU_ORTHOLOGUE AFUA_3G00765)-RELATED-RELATED"/>
    <property type="match status" value="1"/>
</dbReference>
<dbReference type="EMBL" id="JAQQXT010000001">
    <property type="protein sequence ID" value="MDC8770290.1"/>
    <property type="molecule type" value="Genomic_DNA"/>
</dbReference>
<accession>A0ABT5K946</accession>
<proteinExistence type="predicted"/>
<comment type="caution">
    <text evidence="2">The sequence shown here is derived from an EMBL/GenBank/DDBJ whole genome shotgun (WGS) entry which is preliminary data.</text>
</comment>
<keyword evidence="3" id="KW-1185">Reference proteome</keyword>
<dbReference type="InterPro" id="IPR032710">
    <property type="entry name" value="NTF2-like_dom_sf"/>
</dbReference>
<dbReference type="PROSITE" id="PS51186">
    <property type="entry name" value="GNAT"/>
    <property type="match status" value="1"/>
</dbReference>
<sequence length="308" mass="34743">MLVLTTERLRLRWFAPGDEAYVLEQLQQDSWKLNINDPGVRDLGAARFWMEEKLIRPCWEKGLGLWAVERGSDGVLMGMAGILQRDYLPVPDIGYALLPRYWGQGYAREAARACLDYAREVLGEPQVMATTAPFNEASGRLLEDLGLRYLETTQFAGVEGLSKVYATGEPTAAADEEARIAGLLRRFFAVFNTRQGRNPCLAALPYMFLPEAVISRADDTGLHRMSVQDFVLPRAELLRPGGRLQQFDEAITQQRIERHGRIAQAWLRYRKQGVLDGEAFEAEGVKTVQVLNTGRRWQIAALAWEDLA</sequence>
<organism evidence="2 3">
    <name type="scientific">Roseateles albus</name>
    <dbReference type="NCBI Taxonomy" id="2987525"/>
    <lineage>
        <taxon>Bacteria</taxon>
        <taxon>Pseudomonadati</taxon>
        <taxon>Pseudomonadota</taxon>
        <taxon>Betaproteobacteria</taxon>
        <taxon>Burkholderiales</taxon>
        <taxon>Sphaerotilaceae</taxon>
        <taxon>Roseateles</taxon>
    </lineage>
</organism>
<dbReference type="RefSeq" id="WP_273598754.1">
    <property type="nucleotide sequence ID" value="NZ_JAQQXT010000001.1"/>
</dbReference>
<dbReference type="Gene3D" id="3.10.450.50">
    <property type="match status" value="1"/>
</dbReference>
<protein>
    <submittedName>
        <fullName evidence="2">GNAT family N-acetyltransferase</fullName>
    </submittedName>
</protein>
<dbReference type="PANTHER" id="PTHR43792:SF1">
    <property type="entry name" value="N-ACETYLTRANSFERASE DOMAIN-CONTAINING PROTEIN"/>
    <property type="match status" value="1"/>
</dbReference>
<reference evidence="2 3" key="1">
    <citation type="submission" date="2022-10" db="EMBL/GenBank/DDBJ databases">
        <title>Paucibacter sp. hw1 Genome sequencing.</title>
        <authorList>
            <person name="Park S."/>
        </authorList>
    </citation>
    <scope>NUCLEOTIDE SEQUENCE [LARGE SCALE GENOMIC DNA]</scope>
    <source>
        <strain evidence="3">hw1</strain>
    </source>
</reference>
<name>A0ABT5K946_9BURK</name>
<dbReference type="SUPFAM" id="SSF55729">
    <property type="entry name" value="Acyl-CoA N-acyltransferases (Nat)"/>
    <property type="match status" value="1"/>
</dbReference>
<dbReference type="Pfam" id="PF13302">
    <property type="entry name" value="Acetyltransf_3"/>
    <property type="match status" value="1"/>
</dbReference>
<dbReference type="Gene3D" id="3.40.630.30">
    <property type="match status" value="1"/>
</dbReference>
<dbReference type="Proteomes" id="UP001221189">
    <property type="component" value="Unassembled WGS sequence"/>
</dbReference>
<evidence type="ECO:0000313" key="3">
    <source>
        <dbReference type="Proteomes" id="UP001221189"/>
    </source>
</evidence>
<evidence type="ECO:0000259" key="1">
    <source>
        <dbReference type="PROSITE" id="PS51186"/>
    </source>
</evidence>
<dbReference type="InterPro" id="IPR016181">
    <property type="entry name" value="Acyl_CoA_acyltransferase"/>
</dbReference>
<evidence type="ECO:0000313" key="2">
    <source>
        <dbReference type="EMBL" id="MDC8770290.1"/>
    </source>
</evidence>
<dbReference type="InterPro" id="IPR000182">
    <property type="entry name" value="GNAT_dom"/>
</dbReference>